<dbReference type="RefSeq" id="WP_124565897.1">
    <property type="nucleotide sequence ID" value="NZ_JARRRY010000025.1"/>
</dbReference>
<comment type="caution">
    <text evidence="6">The sequence shown here is derived from an EMBL/GenBank/DDBJ whole genome shotgun (WGS) entry which is preliminary data.</text>
</comment>
<name>A0ABT6H7S0_9BACI</name>
<dbReference type="Proteomes" id="UP001218246">
    <property type="component" value="Unassembled WGS sequence"/>
</dbReference>
<keyword evidence="7" id="KW-1185">Reference proteome</keyword>
<dbReference type="Gene3D" id="3.40.50.300">
    <property type="entry name" value="P-loop containing nucleotide triphosphate hydrolases"/>
    <property type="match status" value="1"/>
</dbReference>
<protein>
    <submittedName>
        <fullName evidence="6">ABC transporter ATP-binding protein</fullName>
    </submittedName>
</protein>
<dbReference type="CDD" id="cd03255">
    <property type="entry name" value="ABC_MJ0796_LolCDE_FtsE"/>
    <property type="match status" value="1"/>
</dbReference>
<dbReference type="SUPFAM" id="SSF52540">
    <property type="entry name" value="P-loop containing nucleoside triphosphate hydrolases"/>
    <property type="match status" value="1"/>
</dbReference>
<evidence type="ECO:0000256" key="2">
    <source>
        <dbReference type="ARBA" id="ARBA00022448"/>
    </source>
</evidence>
<keyword evidence="4 6" id="KW-0067">ATP-binding</keyword>
<dbReference type="InterPro" id="IPR017871">
    <property type="entry name" value="ABC_transporter-like_CS"/>
</dbReference>
<accession>A0ABT6H7S0</accession>
<comment type="similarity">
    <text evidence="1">Belongs to the ABC transporter superfamily.</text>
</comment>
<keyword evidence="3" id="KW-0547">Nucleotide-binding</keyword>
<sequence length="211" mass="23914">MCIVKLNNVSKSFKKQSVLKDVSLEIPHGDMVAIVGASGKGKTTLLNIIGLISEKDSGEMFLCGASNPHINSKQAMLLRREQIGYLFQNYGLVDEETVFWNLKLALTYKRMTKQEKQNRIEHYLKEFNILNLKEKKVYQLSGGEQQRVALVRLMLQDSSLILADEPTGSLDTTNRDFVIEALKRLNMLGKTIIIVTHDPYIASQCQRVIEL</sequence>
<dbReference type="NCBIfam" id="TIGR03608">
    <property type="entry name" value="L_ocin_972_ABC"/>
    <property type="match status" value="1"/>
</dbReference>
<evidence type="ECO:0000313" key="6">
    <source>
        <dbReference type="EMBL" id="MDG5755384.1"/>
    </source>
</evidence>
<gene>
    <name evidence="6" type="ORF">P6P90_15890</name>
</gene>
<dbReference type="InterPro" id="IPR017911">
    <property type="entry name" value="MacB-like_ATP-bd"/>
</dbReference>
<dbReference type="InterPro" id="IPR027417">
    <property type="entry name" value="P-loop_NTPase"/>
</dbReference>
<dbReference type="InterPro" id="IPR003593">
    <property type="entry name" value="AAA+_ATPase"/>
</dbReference>
<dbReference type="InterPro" id="IPR003439">
    <property type="entry name" value="ABC_transporter-like_ATP-bd"/>
</dbReference>
<dbReference type="InterPro" id="IPR019895">
    <property type="entry name" value="L_ocin_972_ABC"/>
</dbReference>
<evidence type="ECO:0000256" key="1">
    <source>
        <dbReference type="ARBA" id="ARBA00005417"/>
    </source>
</evidence>
<evidence type="ECO:0000256" key="3">
    <source>
        <dbReference type="ARBA" id="ARBA00022741"/>
    </source>
</evidence>
<reference evidence="6 7" key="1">
    <citation type="submission" date="2023-04" db="EMBL/GenBank/DDBJ databases">
        <title>Ectobacillus antri isolated from activated sludge.</title>
        <authorList>
            <person name="Yan P."/>
            <person name="Liu X."/>
        </authorList>
    </citation>
    <scope>NUCLEOTIDE SEQUENCE [LARGE SCALE GENOMIC DNA]</scope>
    <source>
        <strain evidence="6 7">C18H</strain>
    </source>
</reference>
<dbReference type="PROSITE" id="PS00211">
    <property type="entry name" value="ABC_TRANSPORTER_1"/>
    <property type="match status" value="1"/>
</dbReference>
<dbReference type="PROSITE" id="PS50893">
    <property type="entry name" value="ABC_TRANSPORTER_2"/>
    <property type="match status" value="1"/>
</dbReference>
<keyword evidence="2" id="KW-0813">Transport</keyword>
<evidence type="ECO:0000256" key="4">
    <source>
        <dbReference type="ARBA" id="ARBA00022840"/>
    </source>
</evidence>
<dbReference type="Pfam" id="PF00005">
    <property type="entry name" value="ABC_tran"/>
    <property type="match status" value="1"/>
</dbReference>
<dbReference type="GO" id="GO:0005524">
    <property type="term" value="F:ATP binding"/>
    <property type="evidence" value="ECO:0007669"/>
    <property type="project" value="UniProtKB-KW"/>
</dbReference>
<organism evidence="6 7">
    <name type="scientific">Ectobacillus antri</name>
    <dbReference type="NCBI Taxonomy" id="2486280"/>
    <lineage>
        <taxon>Bacteria</taxon>
        <taxon>Bacillati</taxon>
        <taxon>Bacillota</taxon>
        <taxon>Bacilli</taxon>
        <taxon>Bacillales</taxon>
        <taxon>Bacillaceae</taxon>
        <taxon>Ectobacillus</taxon>
    </lineage>
</organism>
<dbReference type="PANTHER" id="PTHR42798:SF4">
    <property type="entry name" value="ABC TRANSPORTER DOMAIN-CONTAINING PROTEIN"/>
    <property type="match status" value="1"/>
</dbReference>
<dbReference type="PANTHER" id="PTHR42798">
    <property type="entry name" value="LIPOPROTEIN-RELEASING SYSTEM ATP-BINDING PROTEIN LOLD"/>
    <property type="match status" value="1"/>
</dbReference>
<evidence type="ECO:0000313" key="7">
    <source>
        <dbReference type="Proteomes" id="UP001218246"/>
    </source>
</evidence>
<dbReference type="SMART" id="SM00382">
    <property type="entry name" value="AAA"/>
    <property type="match status" value="1"/>
</dbReference>
<dbReference type="EMBL" id="JARULN010000026">
    <property type="protein sequence ID" value="MDG5755384.1"/>
    <property type="molecule type" value="Genomic_DNA"/>
</dbReference>
<proteinExistence type="inferred from homology"/>
<evidence type="ECO:0000259" key="5">
    <source>
        <dbReference type="PROSITE" id="PS50893"/>
    </source>
</evidence>
<feature type="domain" description="ABC transporter" evidence="5">
    <location>
        <begin position="4"/>
        <end position="211"/>
    </location>
</feature>